<accession>A0A1J4KFR1</accession>
<feature type="compositionally biased region" description="Polar residues" evidence="6">
    <location>
        <begin position="1142"/>
        <end position="1165"/>
    </location>
</feature>
<dbReference type="InterPro" id="IPR051980">
    <property type="entry name" value="WD_repeat_MORG1"/>
</dbReference>
<evidence type="ECO:0000256" key="3">
    <source>
        <dbReference type="ARBA" id="ARBA00038145"/>
    </source>
</evidence>
<feature type="compositionally biased region" description="Polar residues" evidence="6">
    <location>
        <begin position="1003"/>
        <end position="1054"/>
    </location>
</feature>
<dbReference type="EMBL" id="MLAK01000630">
    <property type="protein sequence ID" value="OHT09768.1"/>
    <property type="molecule type" value="Genomic_DNA"/>
</dbReference>
<proteinExistence type="inferred from homology"/>
<dbReference type="RefSeq" id="XP_068362904.1">
    <property type="nucleotide sequence ID" value="XM_068501817.1"/>
</dbReference>
<evidence type="ECO:0000256" key="5">
    <source>
        <dbReference type="SAM" id="Coils"/>
    </source>
</evidence>
<comment type="caution">
    <text evidence="7">The sequence shown here is derived from an EMBL/GenBank/DDBJ whole genome shotgun (WGS) entry which is preliminary data.</text>
</comment>
<dbReference type="OrthoDB" id="10613736at2759"/>
<dbReference type="InterPro" id="IPR011047">
    <property type="entry name" value="Quinoprotein_ADH-like_sf"/>
</dbReference>
<feature type="region of interest" description="Disordered" evidence="6">
    <location>
        <begin position="1258"/>
        <end position="1306"/>
    </location>
</feature>
<keyword evidence="1 4" id="KW-0853">WD repeat</keyword>
<feature type="compositionally biased region" description="Acidic residues" evidence="6">
    <location>
        <begin position="956"/>
        <end position="965"/>
    </location>
</feature>
<dbReference type="InterPro" id="IPR015943">
    <property type="entry name" value="WD40/YVTN_repeat-like_dom_sf"/>
</dbReference>
<comment type="similarity">
    <text evidence="3">Belongs to the WD repeat MORG1 family.</text>
</comment>
<reference evidence="7" key="1">
    <citation type="submission" date="2016-10" db="EMBL/GenBank/DDBJ databases">
        <authorList>
            <person name="Benchimol M."/>
            <person name="Almeida L.G."/>
            <person name="Vasconcelos A.T."/>
            <person name="Perreira-Neves A."/>
            <person name="Rosa I.A."/>
            <person name="Tasca T."/>
            <person name="Bogo M.R."/>
            <person name="de Souza W."/>
        </authorList>
    </citation>
    <scope>NUCLEOTIDE SEQUENCE [LARGE SCALE GENOMIC DNA]</scope>
    <source>
        <strain evidence="7">K</strain>
    </source>
</reference>
<feature type="repeat" description="WD" evidence="4">
    <location>
        <begin position="206"/>
        <end position="237"/>
    </location>
</feature>
<keyword evidence="2" id="KW-0677">Repeat</keyword>
<feature type="compositionally biased region" description="Basic and acidic residues" evidence="6">
    <location>
        <begin position="1362"/>
        <end position="1378"/>
    </location>
</feature>
<evidence type="ECO:0000256" key="2">
    <source>
        <dbReference type="ARBA" id="ARBA00022737"/>
    </source>
</evidence>
<keyword evidence="5" id="KW-0175">Coiled coil</keyword>
<feature type="compositionally biased region" description="Low complexity" evidence="6">
    <location>
        <begin position="1285"/>
        <end position="1298"/>
    </location>
</feature>
<dbReference type="PANTHER" id="PTHR22842:SF1">
    <property type="match status" value="1"/>
</dbReference>
<sequence>MRSFFHKYFDYKHRYPIKVWSAAVIDEIPYSVSFDGATLRQINLFTKKVVHSKDYHHLNAFSICIYMPTNIYKFENLFLLVKNQRNIEIYDGSLNHIHQFDFDTGSAIIALHWHKPTNRLFTCGTNGWLRCFYLTTQHKVTEFVAEWSLVWEIRSTPEWIMSLAHDDFTQLLYGVVEDSLFAWDLNTGDFKYRLPQMHNNFKLCHVDVDPESSVVITSGLDGYIRTWDIKELECKNLQSFEVGPKGYTSFIRCGRQIVTIGCDRIVKYYGISDASLRCQIPLADPTQKHNPDEVVKPQLVVLETEKGYICITSYKERLQSALLGFAPEEFLSTDSTITSMAFDKKEKKLLSMCKNNFVLASGERGISTTIDMDIPHSNKCKRCCVSEVNSFCMNDDVLYVGFKNGSLKCINIRKMECILLADVSLEESIDYVTIVKGLFVFNHPTCGDLNQFKTDKNHPFIVCYTSKGIISVWCAKCYTHLLFSEIGKKPVTCMKIIPEKSLLIISAQKTLTFFRIDAYNFNPLGEITTSGNQSISSFAITEEMDLIAGTSSGEIMILSVEEGEKEFHFHLKHHIALQSPVFKVHYSKKVGKPVISLKNGTLMGINQKTAKLINQTNHADAEPLTAVYFRYNPGDVEKIGAYLAFGTRIHYAVVNTYEEPVVEVEEEEEEEEQKVVVQNDDNDEKEENIIKYFEDAQSNISRLMYLCQRNELQKKRAQYIPEMGTTAPPKTPKLPPQKRKPTYAEVMAKNRSAAQDALGNFGGSVSKTSTRSYKIPTGNGNEEDVNENELNLMITPFFYTDLPENSRFMVPPLKKPSTPNSQTRLNNSMVSTQSVSVTEKNLLYNEGNTDKFEAIIDENDEIERTTPLYIPPGGRYVLSKLKTENVKAPTIIHKVFVGPPSAPRILFNDPTTLNGLSFFDPRGFQSRLDGEGDEEYEFMSEQGPTSENSLVNSEANNEEEEDVTEETIELIKKPKTELERRKVLKRNRIPISMQMKATVTIRPKTTQANRKPFITSAQQNDINNDSKSPQTNRFQPRPKTPQQGNQQKAQTQRIRTIREPLNTQPPKEGKKPPIIITNVKQTPPSLPHHKEYHMYQNSQNNQPQHEKTPIVTPIQTSKAVSDDSLMSPKKVQFFMPDNKLSTSKESLLSQGQNTSSNASPRASSTGSHSPHESGNSSSRNDEVESTTELPLINIKLRRDPQERRRRKIKNQPIHLNLEKESSLHEFTKIKLPEPEKYTKQKPQNLHPRMKDENAAVKAAMSSPKPGPVINKKQSPKFKKKKKMSRSTTSSSAISEMSSFVGDSENEQKNIQEDIIELPETVVTQISEEALRDQEQARINQLRRQKFDSEDLFGNFFTSESGKSSDKYDSSMPEGENRGPHFKRLHNLAKYFEQKMIFPVIPFECGNPSTASVDAPPLFDDALNSFCPIDPPHQFSGSTADKGIDELLRRFNKFLAFNMGESNEKIDEIYETSKNDDILSNLPSMKRRLSF</sequence>
<feature type="region of interest" description="Disordered" evidence="6">
    <location>
        <begin position="1357"/>
        <end position="1379"/>
    </location>
</feature>
<evidence type="ECO:0000256" key="4">
    <source>
        <dbReference type="PROSITE-ProRule" id="PRU00221"/>
    </source>
</evidence>
<protein>
    <submittedName>
        <fullName evidence="7">Uncharacterized protein</fullName>
    </submittedName>
</protein>
<dbReference type="PROSITE" id="PS50082">
    <property type="entry name" value="WD_REPEATS_2"/>
    <property type="match status" value="1"/>
</dbReference>
<feature type="region of interest" description="Disordered" evidence="6">
    <location>
        <begin position="997"/>
        <end position="1090"/>
    </location>
</feature>
<dbReference type="GeneID" id="94836521"/>
<dbReference type="PANTHER" id="PTHR22842">
    <property type="entry name" value="WD40 REPEAT PROTEIN"/>
    <property type="match status" value="1"/>
</dbReference>
<evidence type="ECO:0000313" key="7">
    <source>
        <dbReference type="EMBL" id="OHT09768.1"/>
    </source>
</evidence>
<dbReference type="InterPro" id="IPR019775">
    <property type="entry name" value="WD40_repeat_CS"/>
</dbReference>
<organism evidence="7 8">
    <name type="scientific">Tritrichomonas foetus</name>
    <dbReference type="NCBI Taxonomy" id="1144522"/>
    <lineage>
        <taxon>Eukaryota</taxon>
        <taxon>Metamonada</taxon>
        <taxon>Parabasalia</taxon>
        <taxon>Tritrichomonadida</taxon>
        <taxon>Tritrichomonadidae</taxon>
        <taxon>Tritrichomonas</taxon>
    </lineage>
</organism>
<dbReference type="InterPro" id="IPR001680">
    <property type="entry name" value="WD40_rpt"/>
</dbReference>
<keyword evidence="8" id="KW-1185">Reference proteome</keyword>
<evidence type="ECO:0000256" key="6">
    <source>
        <dbReference type="SAM" id="MobiDB-lite"/>
    </source>
</evidence>
<feature type="coiled-coil region" evidence="5">
    <location>
        <begin position="661"/>
        <end position="688"/>
    </location>
</feature>
<gene>
    <name evidence="7" type="ORF">TRFO_21192</name>
</gene>
<dbReference type="VEuPathDB" id="TrichDB:TRFO_21192"/>
<evidence type="ECO:0000256" key="1">
    <source>
        <dbReference type="ARBA" id="ARBA00022574"/>
    </source>
</evidence>
<dbReference type="Gene3D" id="2.130.10.10">
    <property type="entry name" value="YVTN repeat-like/Quinoprotein amine dehydrogenase"/>
    <property type="match status" value="2"/>
</dbReference>
<dbReference type="GO" id="GO:0000398">
    <property type="term" value="P:mRNA splicing, via spliceosome"/>
    <property type="evidence" value="ECO:0007669"/>
    <property type="project" value="TreeGrafter"/>
</dbReference>
<feature type="region of interest" description="Disordered" evidence="6">
    <location>
        <begin position="1142"/>
        <end position="1191"/>
    </location>
</feature>
<dbReference type="SUPFAM" id="SSF50998">
    <property type="entry name" value="Quinoprotein alcohol dehydrogenase-like"/>
    <property type="match status" value="1"/>
</dbReference>
<name>A0A1J4KFR1_9EUKA</name>
<evidence type="ECO:0000313" key="8">
    <source>
        <dbReference type="Proteomes" id="UP000179807"/>
    </source>
</evidence>
<dbReference type="PROSITE" id="PS00678">
    <property type="entry name" value="WD_REPEATS_1"/>
    <property type="match status" value="1"/>
</dbReference>
<feature type="region of interest" description="Disordered" evidence="6">
    <location>
        <begin position="939"/>
        <end position="965"/>
    </location>
</feature>
<dbReference type="GO" id="GO:0071013">
    <property type="term" value="C:catalytic step 2 spliceosome"/>
    <property type="evidence" value="ECO:0007669"/>
    <property type="project" value="TreeGrafter"/>
</dbReference>
<dbReference type="Proteomes" id="UP000179807">
    <property type="component" value="Unassembled WGS sequence"/>
</dbReference>
<feature type="compositionally biased region" description="Low complexity" evidence="6">
    <location>
        <begin position="1166"/>
        <end position="1178"/>
    </location>
</feature>
<feature type="compositionally biased region" description="Basic residues" evidence="6">
    <location>
        <begin position="1273"/>
        <end position="1284"/>
    </location>
</feature>
<dbReference type="SMART" id="SM00320">
    <property type="entry name" value="WD40"/>
    <property type="match status" value="6"/>
</dbReference>